<accession>A0ABT9Q2U4</accession>
<proteinExistence type="predicted"/>
<name>A0ABT9Q2U4_9HYPH</name>
<evidence type="ECO:0000313" key="2">
    <source>
        <dbReference type="EMBL" id="MDP9840770.1"/>
    </source>
</evidence>
<dbReference type="RefSeq" id="WP_306840259.1">
    <property type="nucleotide sequence ID" value="NZ_JAUSRF010000039.1"/>
</dbReference>
<dbReference type="Proteomes" id="UP001241472">
    <property type="component" value="Unassembled WGS sequence"/>
</dbReference>
<dbReference type="Gene3D" id="1.20.141.10">
    <property type="entry name" value="Chitosanase, subunit A, domain 1"/>
    <property type="match status" value="1"/>
</dbReference>
<dbReference type="SUPFAM" id="SSF53955">
    <property type="entry name" value="Lysozyme-like"/>
    <property type="match status" value="1"/>
</dbReference>
<keyword evidence="3" id="KW-1185">Reference proteome</keyword>
<dbReference type="EMBL" id="JAUSRF010000039">
    <property type="protein sequence ID" value="MDP9840770.1"/>
    <property type="molecule type" value="Genomic_DNA"/>
</dbReference>
<dbReference type="Pfam" id="PF05838">
    <property type="entry name" value="Glyco_hydro_108"/>
    <property type="match status" value="1"/>
</dbReference>
<reference evidence="2 3" key="1">
    <citation type="submission" date="2023-07" db="EMBL/GenBank/DDBJ databases">
        <title>Sorghum-associated microbial communities from plants grown in Nebraska, USA.</title>
        <authorList>
            <person name="Schachtman D."/>
        </authorList>
    </citation>
    <scope>NUCLEOTIDE SEQUENCE [LARGE SCALE GENOMIC DNA]</scope>
    <source>
        <strain evidence="2 3">DS1307</strain>
    </source>
</reference>
<dbReference type="InterPro" id="IPR008565">
    <property type="entry name" value="TtsA-like_GH18_dom"/>
</dbReference>
<dbReference type="InterPro" id="IPR023346">
    <property type="entry name" value="Lysozyme-like_dom_sf"/>
</dbReference>
<organism evidence="2 3">
    <name type="scientific">Neorhizobium huautlense</name>
    <dbReference type="NCBI Taxonomy" id="67774"/>
    <lineage>
        <taxon>Bacteria</taxon>
        <taxon>Pseudomonadati</taxon>
        <taxon>Pseudomonadota</taxon>
        <taxon>Alphaproteobacteria</taxon>
        <taxon>Hyphomicrobiales</taxon>
        <taxon>Rhizobiaceae</taxon>
        <taxon>Rhizobium/Agrobacterium group</taxon>
        <taxon>Neorhizobium</taxon>
    </lineage>
</organism>
<dbReference type="CDD" id="cd13926">
    <property type="entry name" value="N-acetylmuramidase_GH108"/>
    <property type="match status" value="1"/>
</dbReference>
<feature type="domain" description="TtsA-like Glycoside hydrolase family 108" evidence="1">
    <location>
        <begin position="10"/>
        <end position="94"/>
    </location>
</feature>
<protein>
    <submittedName>
        <fullName evidence="2">Lysozyme family protein</fullName>
    </submittedName>
</protein>
<comment type="caution">
    <text evidence="2">The sequence shown here is derived from an EMBL/GenBank/DDBJ whole genome shotgun (WGS) entry which is preliminary data.</text>
</comment>
<gene>
    <name evidence="2" type="ORF">J2T09_005558</name>
</gene>
<sequence length="121" mass="13485">MIAEFSRSLSHVLVHEGGFSNHPKDPGGETMKGVTQRVYDTYRQSLKMPTQSVRGISELELKAIYRREYWNKIQGDRMASGISYVVFDGAVNSGVMQSVKWLQRALQGMGLYSGKIDGLVG</sequence>
<evidence type="ECO:0000259" key="1">
    <source>
        <dbReference type="Pfam" id="PF05838"/>
    </source>
</evidence>
<evidence type="ECO:0000313" key="3">
    <source>
        <dbReference type="Proteomes" id="UP001241472"/>
    </source>
</evidence>